<accession>A0A392NIK9</accession>
<sequence length="99" mass="10569">MSSRVLKNLIAMLEAEEAAESSKSINNGTANSFNNHGNGGQNFSGAKINSGANSGDRNKYHTTNNNRDRTINNRGNVIGHGNGGFIDGNFDASSKTYNY</sequence>
<dbReference type="AlphaFoldDB" id="A0A392NIK9"/>
<name>A0A392NIK9_9FABA</name>
<reference evidence="2 3" key="1">
    <citation type="journal article" date="2018" name="Front. Plant Sci.">
        <title>Red Clover (Trifolium pratense) and Zigzag Clover (T. medium) - A Picture of Genomic Similarities and Differences.</title>
        <authorList>
            <person name="Dluhosova J."/>
            <person name="Istvanek J."/>
            <person name="Nedelnik J."/>
            <person name="Repkova J."/>
        </authorList>
    </citation>
    <scope>NUCLEOTIDE SEQUENCE [LARGE SCALE GENOMIC DNA]</scope>
    <source>
        <strain evidence="3">cv. 10/8</strain>
        <tissue evidence="2">Leaf</tissue>
    </source>
</reference>
<proteinExistence type="predicted"/>
<evidence type="ECO:0000313" key="2">
    <source>
        <dbReference type="EMBL" id="MCH98935.1"/>
    </source>
</evidence>
<organism evidence="2 3">
    <name type="scientific">Trifolium medium</name>
    <dbReference type="NCBI Taxonomy" id="97028"/>
    <lineage>
        <taxon>Eukaryota</taxon>
        <taxon>Viridiplantae</taxon>
        <taxon>Streptophyta</taxon>
        <taxon>Embryophyta</taxon>
        <taxon>Tracheophyta</taxon>
        <taxon>Spermatophyta</taxon>
        <taxon>Magnoliopsida</taxon>
        <taxon>eudicotyledons</taxon>
        <taxon>Gunneridae</taxon>
        <taxon>Pentapetalae</taxon>
        <taxon>rosids</taxon>
        <taxon>fabids</taxon>
        <taxon>Fabales</taxon>
        <taxon>Fabaceae</taxon>
        <taxon>Papilionoideae</taxon>
        <taxon>50 kb inversion clade</taxon>
        <taxon>NPAAA clade</taxon>
        <taxon>Hologalegina</taxon>
        <taxon>IRL clade</taxon>
        <taxon>Trifolieae</taxon>
        <taxon>Trifolium</taxon>
    </lineage>
</organism>
<evidence type="ECO:0000313" key="3">
    <source>
        <dbReference type="Proteomes" id="UP000265520"/>
    </source>
</evidence>
<keyword evidence="3" id="KW-1185">Reference proteome</keyword>
<dbReference type="EMBL" id="LXQA010038909">
    <property type="protein sequence ID" value="MCH98935.1"/>
    <property type="molecule type" value="Genomic_DNA"/>
</dbReference>
<feature type="region of interest" description="Disordered" evidence="1">
    <location>
        <begin position="22"/>
        <end position="84"/>
    </location>
</feature>
<dbReference type="Proteomes" id="UP000265520">
    <property type="component" value="Unassembled WGS sequence"/>
</dbReference>
<protein>
    <submittedName>
        <fullName evidence="2">Uncharacterized protein</fullName>
    </submittedName>
</protein>
<feature type="compositionally biased region" description="Polar residues" evidence="1">
    <location>
        <begin position="22"/>
        <end position="36"/>
    </location>
</feature>
<comment type="caution">
    <text evidence="2">The sequence shown here is derived from an EMBL/GenBank/DDBJ whole genome shotgun (WGS) entry which is preliminary data.</text>
</comment>
<evidence type="ECO:0000256" key="1">
    <source>
        <dbReference type="SAM" id="MobiDB-lite"/>
    </source>
</evidence>